<evidence type="ECO:0000256" key="2">
    <source>
        <dbReference type="ARBA" id="ARBA00022741"/>
    </source>
</evidence>
<dbReference type="EMBL" id="JBHTEE010000001">
    <property type="protein sequence ID" value="MFC7605514.1"/>
    <property type="molecule type" value="Genomic_DNA"/>
</dbReference>
<organism evidence="6 7">
    <name type="scientific">Streptosporangium amethystogenes subsp. fukuiense</name>
    <dbReference type="NCBI Taxonomy" id="698418"/>
    <lineage>
        <taxon>Bacteria</taxon>
        <taxon>Bacillati</taxon>
        <taxon>Actinomycetota</taxon>
        <taxon>Actinomycetes</taxon>
        <taxon>Streptosporangiales</taxon>
        <taxon>Streptosporangiaceae</taxon>
        <taxon>Streptosporangium</taxon>
    </lineage>
</organism>
<proteinExistence type="predicted"/>
<dbReference type="PANTHER" id="PTHR43289">
    <property type="entry name" value="MITOGEN-ACTIVATED PROTEIN KINASE KINASE KINASE 20-RELATED"/>
    <property type="match status" value="1"/>
</dbReference>
<keyword evidence="3 6" id="KW-0418">Kinase</keyword>
<evidence type="ECO:0000256" key="4">
    <source>
        <dbReference type="ARBA" id="ARBA00022840"/>
    </source>
</evidence>
<dbReference type="Gene3D" id="1.10.510.10">
    <property type="entry name" value="Transferase(Phosphotransferase) domain 1"/>
    <property type="match status" value="1"/>
</dbReference>
<keyword evidence="4" id="KW-0067">ATP-binding</keyword>
<feature type="domain" description="Protein kinase" evidence="5">
    <location>
        <begin position="18"/>
        <end position="167"/>
    </location>
</feature>
<comment type="caution">
    <text evidence="6">The sequence shown here is derived from an EMBL/GenBank/DDBJ whole genome shotgun (WGS) entry which is preliminary data.</text>
</comment>
<keyword evidence="7" id="KW-1185">Reference proteome</keyword>
<accession>A0ABW2TCN4</accession>
<dbReference type="RefSeq" id="WP_343969120.1">
    <property type="nucleotide sequence ID" value="NZ_BAAAGK010000072.1"/>
</dbReference>
<dbReference type="GO" id="GO:0016301">
    <property type="term" value="F:kinase activity"/>
    <property type="evidence" value="ECO:0007669"/>
    <property type="project" value="UniProtKB-KW"/>
</dbReference>
<dbReference type="Pfam" id="PF00069">
    <property type="entry name" value="Pkinase"/>
    <property type="match status" value="1"/>
</dbReference>
<evidence type="ECO:0000256" key="1">
    <source>
        <dbReference type="ARBA" id="ARBA00022679"/>
    </source>
</evidence>
<evidence type="ECO:0000259" key="5">
    <source>
        <dbReference type="PROSITE" id="PS50011"/>
    </source>
</evidence>
<dbReference type="SUPFAM" id="SSF56112">
    <property type="entry name" value="Protein kinase-like (PK-like)"/>
    <property type="match status" value="1"/>
</dbReference>
<evidence type="ECO:0000256" key="3">
    <source>
        <dbReference type="ARBA" id="ARBA00022777"/>
    </source>
</evidence>
<sequence>MSMVAPLLPSDPRQLGSYWLARRLGAGGQGVVYEAYDSLGDRVAVKALREDFITDAYRDQLRKEVAALSRVAPFCTARIIEADLDHVPPYLVSEYVPGPDLQNRVDKDGPYRPDDLHRLAVGIATALASIYQAGVTHRDVSFSAVNDRACSSSPSMGSTVQAASSAA</sequence>
<dbReference type="PANTHER" id="PTHR43289:SF34">
    <property type="entry name" value="SERINE_THREONINE-PROTEIN KINASE YBDM-RELATED"/>
    <property type="match status" value="1"/>
</dbReference>
<name>A0ABW2TCN4_9ACTN</name>
<keyword evidence="2" id="KW-0547">Nucleotide-binding</keyword>
<dbReference type="Proteomes" id="UP001596514">
    <property type="component" value="Unassembled WGS sequence"/>
</dbReference>
<dbReference type="SMART" id="SM00220">
    <property type="entry name" value="S_TKc"/>
    <property type="match status" value="1"/>
</dbReference>
<reference evidence="7" key="1">
    <citation type="journal article" date="2019" name="Int. J. Syst. Evol. Microbiol.">
        <title>The Global Catalogue of Microorganisms (GCM) 10K type strain sequencing project: providing services to taxonomists for standard genome sequencing and annotation.</title>
        <authorList>
            <consortium name="The Broad Institute Genomics Platform"/>
            <consortium name="The Broad Institute Genome Sequencing Center for Infectious Disease"/>
            <person name="Wu L."/>
            <person name="Ma J."/>
        </authorList>
    </citation>
    <scope>NUCLEOTIDE SEQUENCE [LARGE SCALE GENOMIC DNA]</scope>
    <source>
        <strain evidence="7">JCM 10083</strain>
    </source>
</reference>
<gene>
    <name evidence="6" type="ORF">ACFQVD_35980</name>
</gene>
<keyword evidence="1" id="KW-0808">Transferase</keyword>
<dbReference type="PROSITE" id="PS50011">
    <property type="entry name" value="PROTEIN_KINASE_DOM"/>
    <property type="match status" value="1"/>
</dbReference>
<evidence type="ECO:0000313" key="6">
    <source>
        <dbReference type="EMBL" id="MFC7605514.1"/>
    </source>
</evidence>
<evidence type="ECO:0000313" key="7">
    <source>
        <dbReference type="Proteomes" id="UP001596514"/>
    </source>
</evidence>
<dbReference type="InterPro" id="IPR011009">
    <property type="entry name" value="Kinase-like_dom_sf"/>
</dbReference>
<dbReference type="InterPro" id="IPR000719">
    <property type="entry name" value="Prot_kinase_dom"/>
</dbReference>
<protein>
    <submittedName>
        <fullName evidence="6">Protein kinase</fullName>
    </submittedName>
</protein>